<reference evidence="1" key="1">
    <citation type="submission" date="2023-07" db="EMBL/GenBank/DDBJ databases">
        <title>Chromosome-level genome assembly of Artemia franciscana.</title>
        <authorList>
            <person name="Jo E."/>
        </authorList>
    </citation>
    <scope>NUCLEOTIDE SEQUENCE</scope>
    <source>
        <tissue evidence="1">Whole body</tissue>
    </source>
</reference>
<proteinExistence type="predicted"/>
<dbReference type="Proteomes" id="UP001187531">
    <property type="component" value="Unassembled WGS sequence"/>
</dbReference>
<organism evidence="1 2">
    <name type="scientific">Artemia franciscana</name>
    <name type="common">Brine shrimp</name>
    <name type="synonym">Artemia sanfranciscana</name>
    <dbReference type="NCBI Taxonomy" id="6661"/>
    <lineage>
        <taxon>Eukaryota</taxon>
        <taxon>Metazoa</taxon>
        <taxon>Ecdysozoa</taxon>
        <taxon>Arthropoda</taxon>
        <taxon>Crustacea</taxon>
        <taxon>Branchiopoda</taxon>
        <taxon>Anostraca</taxon>
        <taxon>Artemiidae</taxon>
        <taxon>Artemia</taxon>
    </lineage>
</organism>
<name>A0AA88I4L5_ARTSF</name>
<sequence length="190" mass="22089">MNQHNIDILAISEIRWKGTGQENLHDGYALFYIGYDTHHGSGSASELFYMEKDKEIEKSAWKDKRLFLENKAVLAEEAARKGDSKTVYRLTHEMSGRQSSRITLFTAQHQYKYAKSASELFYMEKDKEIEKSAWKDKRLFLENKAVLAEEAARKGDSKTVYRLTHEMSGRQSSRITLFTAQHQYKYAKVC</sequence>
<dbReference type="EMBL" id="JAVRJZ010000012">
    <property type="protein sequence ID" value="KAK2715292.1"/>
    <property type="molecule type" value="Genomic_DNA"/>
</dbReference>
<evidence type="ECO:0000313" key="2">
    <source>
        <dbReference type="Proteomes" id="UP001187531"/>
    </source>
</evidence>
<gene>
    <name evidence="1" type="ORF">QYM36_010063</name>
</gene>
<protein>
    <submittedName>
        <fullName evidence="1">Uncharacterized protein</fullName>
    </submittedName>
</protein>
<dbReference type="AlphaFoldDB" id="A0AA88I4L5"/>
<comment type="caution">
    <text evidence="1">The sequence shown here is derived from an EMBL/GenBank/DDBJ whole genome shotgun (WGS) entry which is preliminary data.</text>
</comment>
<evidence type="ECO:0000313" key="1">
    <source>
        <dbReference type="EMBL" id="KAK2715292.1"/>
    </source>
</evidence>
<keyword evidence="2" id="KW-1185">Reference proteome</keyword>
<accession>A0AA88I4L5</accession>